<accession>A0A1F4UBS3</accession>
<dbReference type="CDD" id="cd05403">
    <property type="entry name" value="NT_KNTase_like"/>
    <property type="match status" value="1"/>
</dbReference>
<evidence type="ECO:0000313" key="2">
    <source>
        <dbReference type="EMBL" id="OGC42405.1"/>
    </source>
</evidence>
<evidence type="ECO:0000313" key="3">
    <source>
        <dbReference type="Proteomes" id="UP000177025"/>
    </source>
</evidence>
<dbReference type="PROSITE" id="PS51257">
    <property type="entry name" value="PROKAR_LIPOPROTEIN"/>
    <property type="match status" value="1"/>
</dbReference>
<dbReference type="Gene3D" id="3.30.460.10">
    <property type="entry name" value="Beta Polymerase, domain 2"/>
    <property type="match status" value="1"/>
</dbReference>
<dbReference type="InterPro" id="IPR043519">
    <property type="entry name" value="NT_sf"/>
</dbReference>
<dbReference type="Pfam" id="PF18765">
    <property type="entry name" value="Polbeta"/>
    <property type="match status" value="1"/>
</dbReference>
<proteinExistence type="predicted"/>
<dbReference type="PANTHER" id="PTHR43852">
    <property type="entry name" value="NUCLEOTIDYLTRANSFERASE"/>
    <property type="match status" value="1"/>
</dbReference>
<reference evidence="2 3" key="1">
    <citation type="journal article" date="2016" name="Nat. Commun.">
        <title>Thousands of microbial genomes shed light on interconnected biogeochemical processes in an aquifer system.</title>
        <authorList>
            <person name="Anantharaman K."/>
            <person name="Brown C.T."/>
            <person name="Hug L.A."/>
            <person name="Sharon I."/>
            <person name="Castelle C.J."/>
            <person name="Probst A.J."/>
            <person name="Thomas B.C."/>
            <person name="Singh A."/>
            <person name="Wilkins M.J."/>
            <person name="Karaoz U."/>
            <person name="Brodie E.L."/>
            <person name="Williams K.H."/>
            <person name="Hubbard S.S."/>
            <person name="Banfield J.F."/>
        </authorList>
    </citation>
    <scope>NUCLEOTIDE SEQUENCE [LARGE SCALE GENOMIC DNA]</scope>
</reference>
<gene>
    <name evidence="2" type="ORF">A2Y85_07485</name>
</gene>
<feature type="domain" description="Polymerase beta nucleotidyltransferase" evidence="1">
    <location>
        <begin position="10"/>
        <end position="99"/>
    </location>
</feature>
<dbReference type="AlphaFoldDB" id="A0A1F4UBS3"/>
<organism evidence="2 3">
    <name type="scientific">candidate division WOR-3 bacterium RBG_13_43_14</name>
    <dbReference type="NCBI Taxonomy" id="1802590"/>
    <lineage>
        <taxon>Bacteria</taxon>
        <taxon>Bacteria division WOR-3</taxon>
    </lineage>
</organism>
<dbReference type="SUPFAM" id="SSF81301">
    <property type="entry name" value="Nucleotidyltransferase"/>
    <property type="match status" value="1"/>
</dbReference>
<comment type="caution">
    <text evidence="2">The sequence shown here is derived from an EMBL/GenBank/DDBJ whole genome shotgun (WGS) entry which is preliminary data.</text>
</comment>
<protein>
    <recommendedName>
        <fullName evidence="1">Polymerase beta nucleotidyltransferase domain-containing protein</fullName>
    </recommendedName>
</protein>
<dbReference type="PANTHER" id="PTHR43852:SF3">
    <property type="entry name" value="NUCLEOTIDYLTRANSFERASE"/>
    <property type="match status" value="1"/>
</dbReference>
<dbReference type="InterPro" id="IPR041633">
    <property type="entry name" value="Polbeta"/>
</dbReference>
<dbReference type="NCBIfam" id="NF047752">
    <property type="entry name" value="MntA_antitoxin"/>
    <property type="match status" value="1"/>
</dbReference>
<sequence length="139" mass="16132">MNLNETKQCLQNYFGTKTEILAAYLFGSACKGRMRKNSDIDIAVLIDADRGKKHLRYRIEISTDLSDLLKRRIDLVILNYSNLLIRAQVFETGLLVYERCSRSRALFQAASMSQYYDYKRYFQFHADILSSKIKEIGLG</sequence>
<dbReference type="EMBL" id="MEUM01000068">
    <property type="protein sequence ID" value="OGC42405.1"/>
    <property type="molecule type" value="Genomic_DNA"/>
</dbReference>
<dbReference type="InterPro" id="IPR052930">
    <property type="entry name" value="TA_antitoxin_MntA"/>
</dbReference>
<dbReference type="Proteomes" id="UP000177025">
    <property type="component" value="Unassembled WGS sequence"/>
</dbReference>
<evidence type="ECO:0000259" key="1">
    <source>
        <dbReference type="Pfam" id="PF18765"/>
    </source>
</evidence>
<name>A0A1F4UBS3_UNCW3</name>